<dbReference type="Pfam" id="PF24696">
    <property type="entry name" value="UGSC"/>
    <property type="match status" value="1"/>
</dbReference>
<keyword evidence="4" id="KW-1185">Reference proteome</keyword>
<dbReference type="EMBL" id="BLAF01000010">
    <property type="protein sequence ID" value="GES19100.1"/>
    <property type="molecule type" value="Genomic_DNA"/>
</dbReference>
<evidence type="ECO:0000256" key="1">
    <source>
        <dbReference type="SAM" id="MobiDB-lite"/>
    </source>
</evidence>
<dbReference type="Proteomes" id="UP000377595">
    <property type="component" value="Unassembled WGS sequence"/>
</dbReference>
<evidence type="ECO:0000313" key="4">
    <source>
        <dbReference type="Proteomes" id="UP000377595"/>
    </source>
</evidence>
<sequence>MRTHTLFDPTHAPATADAIEPMGPGPLPDLAGKRVALVKNAWPSWHAMVDHLAALLADRHEGITFEQYIVPNGSAADPELLRRIAAENDAAVVGLANCGSCTAWSFHDALELSRLSLPAVLVVTSEFAELAAAVARAKRSSIPRVLLPLNPETVDLRVALDLVDDAVDEIVEGLTVPVAADGPAPAAASRFAAVEAADDAEDDTAHEFFYRRGWTDGLPVRLPTVPRVERLLAALGPVDPGEVIAMMPPTGFGVTYESLAVNAVMAGAVPEVMPILVAMVRAACEPRFNLNGIATTTGPSTPLVIVNGPVGGAAGVNAGRGALGHGWRANVAIGRTLRLLINNIGGATPGSISKSIMGQPGRFSFCFAENEQGSPWAPLHADRGVDPAGSAVTLLGATGSMNLLTPRQDADAMLSLFADGLAFMGNPNVVMGRGTVAVLITPGHARALAAAGLSKADVAAEIWKRSTLPIERFPRSAHPDPPYEFVQHDGLVYTVKDPSHLFVVVVGGPEPTHATLIPSHPSSVPVTRAITPTPERRP</sequence>
<organism evidence="3 4">
    <name type="scientific">Acrocarpospora pleiomorpha</name>
    <dbReference type="NCBI Taxonomy" id="90975"/>
    <lineage>
        <taxon>Bacteria</taxon>
        <taxon>Bacillati</taxon>
        <taxon>Actinomycetota</taxon>
        <taxon>Actinomycetes</taxon>
        <taxon>Streptosporangiales</taxon>
        <taxon>Streptosporangiaceae</taxon>
        <taxon>Acrocarpospora</taxon>
    </lineage>
</organism>
<dbReference type="InterPro" id="IPR057767">
    <property type="entry name" value="UGSC-like_dom"/>
</dbReference>
<dbReference type="RefSeq" id="WP_155344214.1">
    <property type="nucleotide sequence ID" value="NZ_BLAF01000010.1"/>
</dbReference>
<dbReference type="OrthoDB" id="5240640at2"/>
<proteinExistence type="predicted"/>
<gene>
    <name evidence="3" type="ORF">Aple_019960</name>
</gene>
<accession>A0A5M3XDH0</accession>
<comment type="caution">
    <text evidence="3">The sequence shown here is derived from an EMBL/GenBank/DDBJ whole genome shotgun (WGS) entry which is preliminary data.</text>
</comment>
<feature type="region of interest" description="Disordered" evidence="1">
    <location>
        <begin position="514"/>
        <end position="538"/>
    </location>
</feature>
<feature type="region of interest" description="Disordered" evidence="1">
    <location>
        <begin position="1"/>
        <end position="23"/>
    </location>
</feature>
<evidence type="ECO:0000259" key="2">
    <source>
        <dbReference type="Pfam" id="PF24696"/>
    </source>
</evidence>
<evidence type="ECO:0000313" key="3">
    <source>
        <dbReference type="EMBL" id="GES19100.1"/>
    </source>
</evidence>
<dbReference type="AlphaFoldDB" id="A0A5M3XDH0"/>
<feature type="domain" description="UGSC-like" evidence="2">
    <location>
        <begin position="6"/>
        <end position="175"/>
    </location>
</feature>
<name>A0A5M3XDH0_9ACTN</name>
<reference evidence="3 4" key="1">
    <citation type="submission" date="2019-10" db="EMBL/GenBank/DDBJ databases">
        <title>Whole genome shotgun sequence of Acrocarpospora pleiomorpha NBRC 16267.</title>
        <authorList>
            <person name="Ichikawa N."/>
            <person name="Kimura A."/>
            <person name="Kitahashi Y."/>
            <person name="Komaki H."/>
            <person name="Oguchi A."/>
        </authorList>
    </citation>
    <scope>NUCLEOTIDE SEQUENCE [LARGE SCALE GENOMIC DNA]</scope>
    <source>
        <strain evidence="3 4">NBRC 16267</strain>
    </source>
</reference>
<protein>
    <recommendedName>
        <fullName evidence="2">UGSC-like domain-containing protein</fullName>
    </recommendedName>
</protein>